<feature type="compositionally biased region" description="Low complexity" evidence="1">
    <location>
        <begin position="292"/>
        <end position="304"/>
    </location>
</feature>
<sequence>MSSFHEEETNSLAPLWTQGTLFFIMWIKNHPLIKVAAPSVSQIEDLLPSFSLKHVIGHFLGAQILTLSYQYILRYAPGTEQMVPGSGSNVISLTEDGSAVSTTCLPKKKTQNKSDDAPESLKDMTRLGESGSSSKLARTQKEEANKKAGFVVTSVDASGTGFPPCKPRKLFHDVFPSGNTAFHGGFPPYEPAYWPGGAFPYMNMYGAAQMLTFDPVKTSTQPYCIPYVSPVYGGLPLTWMGGFGAPMAAGAAQAASHGGVVEPFEGERRRAEQTAEDDDGRDNNSRDDLHQPSPRGRSSDSGGFFDEENARKRPTGVNLTAEKRSERERTKRRRRSSKETSGRSGGDRHRRDQRERDDASERRRRQRRRRRSHLESSPAPPEPPEKPEDDDRWQLVDGLNERYGPHYRRRRRRRRKQRRTQ</sequence>
<reference evidence="3" key="1">
    <citation type="journal article" date="2020" name="Sci. Rep.">
        <title>Chromosome-scale genome assembly for the duckweed Spirodela intermedia, integrating cytogenetic maps, PacBio and Oxford Nanopore libraries.</title>
        <authorList>
            <person name="Hoang P.T.N."/>
            <person name="Fiebig A."/>
            <person name="Novak P."/>
            <person name="Macas J."/>
            <person name="Cao H.X."/>
            <person name="Stepanenko A."/>
            <person name="Chen G."/>
            <person name="Borisjuk N."/>
            <person name="Scholz U."/>
            <person name="Schubert I."/>
        </authorList>
    </citation>
    <scope>NUCLEOTIDE SEQUENCE [LARGE SCALE GENOMIC DNA]</scope>
</reference>
<comment type="caution">
    <text evidence="2">The sequence shown here is derived from an EMBL/GenBank/DDBJ whole genome shotgun (WGS) entry which is preliminary data.</text>
</comment>
<feature type="region of interest" description="Disordered" evidence="1">
    <location>
        <begin position="105"/>
        <end position="142"/>
    </location>
</feature>
<accession>A0ABN7EDG6</accession>
<organism evidence="2 3">
    <name type="scientific">Spirodela intermedia</name>
    <name type="common">Intermediate duckweed</name>
    <dbReference type="NCBI Taxonomy" id="51605"/>
    <lineage>
        <taxon>Eukaryota</taxon>
        <taxon>Viridiplantae</taxon>
        <taxon>Streptophyta</taxon>
        <taxon>Embryophyta</taxon>
        <taxon>Tracheophyta</taxon>
        <taxon>Spermatophyta</taxon>
        <taxon>Magnoliopsida</taxon>
        <taxon>Liliopsida</taxon>
        <taxon>Araceae</taxon>
        <taxon>Lemnoideae</taxon>
        <taxon>Spirodela</taxon>
    </lineage>
</organism>
<protein>
    <submittedName>
        <fullName evidence="2">Uncharacterized protein</fullName>
    </submittedName>
</protein>
<evidence type="ECO:0000256" key="1">
    <source>
        <dbReference type="SAM" id="MobiDB-lite"/>
    </source>
</evidence>
<feature type="region of interest" description="Disordered" evidence="1">
    <location>
        <begin position="264"/>
        <end position="421"/>
    </location>
</feature>
<feature type="compositionally biased region" description="Basic and acidic residues" evidence="1">
    <location>
        <begin position="112"/>
        <end position="126"/>
    </location>
</feature>
<feature type="compositionally biased region" description="Basic residues" evidence="1">
    <location>
        <begin position="405"/>
        <end position="421"/>
    </location>
</feature>
<keyword evidence="3" id="KW-1185">Reference proteome</keyword>
<evidence type="ECO:0000313" key="2">
    <source>
        <dbReference type="EMBL" id="CAA6675811.1"/>
    </source>
</evidence>
<feature type="compositionally biased region" description="Basic and acidic residues" evidence="1">
    <location>
        <begin position="337"/>
        <end position="361"/>
    </location>
</feature>
<proteinExistence type="predicted"/>
<evidence type="ECO:0000313" key="3">
    <source>
        <dbReference type="Proteomes" id="UP001189122"/>
    </source>
</evidence>
<dbReference type="Proteomes" id="UP001189122">
    <property type="component" value="Unassembled WGS sequence"/>
</dbReference>
<feature type="compositionally biased region" description="Basic residues" evidence="1">
    <location>
        <begin position="362"/>
        <end position="372"/>
    </location>
</feature>
<feature type="compositionally biased region" description="Basic and acidic residues" evidence="1">
    <location>
        <begin position="281"/>
        <end position="290"/>
    </location>
</feature>
<dbReference type="EMBL" id="CACRZD030000408">
    <property type="protein sequence ID" value="CAA6675811.1"/>
    <property type="molecule type" value="Genomic_DNA"/>
</dbReference>
<name>A0ABN7EDG6_SPIIN</name>
<gene>
    <name evidence="2" type="ORF">SI7747_UN022153</name>
</gene>